<keyword evidence="2 5" id="KW-0689">Ribosomal protein</keyword>
<protein>
    <recommendedName>
        <fullName evidence="4 5">Small ribosomal subunit protein eS19</fullName>
    </recommendedName>
</protein>
<dbReference type="OrthoDB" id="371836at2157"/>
<accession>A0B9G8</accession>
<evidence type="ECO:0000256" key="2">
    <source>
        <dbReference type="ARBA" id="ARBA00022980"/>
    </source>
</evidence>
<dbReference type="NCBIfam" id="NF006811">
    <property type="entry name" value="PRK09333.1"/>
    <property type="match status" value="1"/>
</dbReference>
<evidence type="ECO:0000256" key="1">
    <source>
        <dbReference type="ARBA" id="ARBA00010014"/>
    </source>
</evidence>
<dbReference type="GO" id="GO:0003723">
    <property type="term" value="F:RNA binding"/>
    <property type="evidence" value="ECO:0007669"/>
    <property type="project" value="TreeGrafter"/>
</dbReference>
<organism evidence="6 7">
    <name type="scientific">Methanothrix thermoacetophila (strain DSM 6194 / JCM 14653 / NBRC 101360 / PT)</name>
    <name type="common">Methanosaeta thermophila</name>
    <dbReference type="NCBI Taxonomy" id="349307"/>
    <lineage>
        <taxon>Archaea</taxon>
        <taxon>Methanobacteriati</taxon>
        <taxon>Methanobacteriota</taxon>
        <taxon>Stenosarchaea group</taxon>
        <taxon>Methanomicrobia</taxon>
        <taxon>Methanotrichales</taxon>
        <taxon>Methanotrichaceae</taxon>
        <taxon>Methanothrix</taxon>
    </lineage>
</organism>
<keyword evidence="3 5" id="KW-0687">Ribonucleoprotein</keyword>
<dbReference type="AlphaFoldDB" id="A0B9G8"/>
<dbReference type="RefSeq" id="WP_011696721.1">
    <property type="nucleotide sequence ID" value="NC_008553.1"/>
</dbReference>
<dbReference type="EMBL" id="CP000477">
    <property type="protein sequence ID" value="ABK15342.1"/>
    <property type="molecule type" value="Genomic_DNA"/>
</dbReference>
<evidence type="ECO:0000313" key="6">
    <source>
        <dbReference type="EMBL" id="ABK15342.1"/>
    </source>
</evidence>
<dbReference type="STRING" id="349307.Mthe_1572"/>
<evidence type="ECO:0000256" key="3">
    <source>
        <dbReference type="ARBA" id="ARBA00023274"/>
    </source>
</evidence>
<comment type="subunit">
    <text evidence="5">Part of the 30S ribosomal subunit.</text>
</comment>
<dbReference type="SUPFAM" id="SSF46785">
    <property type="entry name" value="Winged helix' DNA-binding domain"/>
    <property type="match status" value="1"/>
</dbReference>
<dbReference type="SMART" id="SM01413">
    <property type="entry name" value="Ribosomal_S19e"/>
    <property type="match status" value="1"/>
</dbReference>
<dbReference type="Proteomes" id="UP000000674">
    <property type="component" value="Chromosome"/>
</dbReference>
<keyword evidence="7" id="KW-1185">Reference proteome</keyword>
<reference evidence="6 7" key="1">
    <citation type="submission" date="2006-10" db="EMBL/GenBank/DDBJ databases">
        <title>Complete sequence of Methanosaeta thermophila PT.</title>
        <authorList>
            <consortium name="US DOE Joint Genome Institute"/>
            <person name="Copeland A."/>
            <person name="Lucas S."/>
            <person name="Lapidus A."/>
            <person name="Barry K."/>
            <person name="Detter J.C."/>
            <person name="Glavina del Rio T."/>
            <person name="Hammon N."/>
            <person name="Israni S."/>
            <person name="Pitluck S."/>
            <person name="Chain P."/>
            <person name="Malfatti S."/>
            <person name="Shin M."/>
            <person name="Vergez L."/>
            <person name="Schmutz J."/>
            <person name="Larimer F."/>
            <person name="Land M."/>
            <person name="Hauser L."/>
            <person name="Kyrpides N."/>
            <person name="Kim E."/>
            <person name="Smith K.S."/>
            <person name="Ingram-Smith C."/>
            <person name="Richardson P."/>
        </authorList>
    </citation>
    <scope>NUCLEOTIDE SEQUENCE [LARGE SCALE GENOMIC DNA]</scope>
    <source>
        <strain evidence="7">DSM 6194 / JCM 14653 / NBRC 101360 / PT</strain>
    </source>
</reference>
<proteinExistence type="inferred from homology"/>
<dbReference type="InterPro" id="IPR036390">
    <property type="entry name" value="WH_DNA-bd_sf"/>
</dbReference>
<dbReference type="GO" id="GO:0003735">
    <property type="term" value="F:structural constituent of ribosome"/>
    <property type="evidence" value="ECO:0007669"/>
    <property type="project" value="InterPro"/>
</dbReference>
<gene>
    <name evidence="5" type="primary">rps19e</name>
    <name evidence="6" type="ordered locus">Mthe_1572</name>
</gene>
<sequence length="149" mass="16552">MTTVYDVPPADLINAVAEELKASGKITPPAWAAYVKTGVHTEMPPSNADWWYVRCASVLRHVYVDGPVGVSRLRTHYGGKTKNRVVTGRTVKGSGSIIREALQQLEKAGYVKKQKDGRHITPEGQAFLDNIAHKVKMRLVEKIPELARY</sequence>
<dbReference type="GO" id="GO:0000028">
    <property type="term" value="P:ribosomal small subunit assembly"/>
    <property type="evidence" value="ECO:0007669"/>
    <property type="project" value="TreeGrafter"/>
</dbReference>
<dbReference type="HAMAP" id="MF_01474">
    <property type="entry name" value="Ribosomal_eS19"/>
    <property type="match status" value="1"/>
</dbReference>
<dbReference type="HOGENOM" id="CLU_108559_1_0_2"/>
<comment type="function">
    <text evidence="5">May be involved in maturation of the 30S ribosomal subunit.</text>
</comment>
<dbReference type="InterPro" id="IPR027548">
    <property type="entry name" value="Ribosomal_eS19_archaeal"/>
</dbReference>
<dbReference type="FunFam" id="1.10.10.10:FF:000449">
    <property type="entry name" value="30S ribosomal protein S19e"/>
    <property type="match status" value="1"/>
</dbReference>
<dbReference type="GeneID" id="4461864"/>
<dbReference type="GO" id="GO:0022627">
    <property type="term" value="C:cytosolic small ribosomal subunit"/>
    <property type="evidence" value="ECO:0007669"/>
    <property type="project" value="TreeGrafter"/>
</dbReference>
<dbReference type="Pfam" id="PF01090">
    <property type="entry name" value="Ribosomal_S19e"/>
    <property type="match status" value="1"/>
</dbReference>
<name>A0B9G8_METTP</name>
<comment type="similarity">
    <text evidence="1 5">Belongs to the eukaryotic ribosomal protein eS19 family.</text>
</comment>
<evidence type="ECO:0000256" key="4">
    <source>
        <dbReference type="ARBA" id="ARBA00035143"/>
    </source>
</evidence>
<dbReference type="InterPro" id="IPR036388">
    <property type="entry name" value="WH-like_DNA-bd_sf"/>
</dbReference>
<evidence type="ECO:0000256" key="5">
    <source>
        <dbReference type="HAMAP-Rule" id="MF_01474"/>
    </source>
</evidence>
<dbReference type="KEGG" id="mtp:Mthe_1572"/>
<dbReference type="PANTHER" id="PTHR11710">
    <property type="entry name" value="40S RIBOSOMAL PROTEIN S19"/>
    <property type="match status" value="1"/>
</dbReference>
<dbReference type="PANTHER" id="PTHR11710:SF0">
    <property type="entry name" value="40S RIBOSOMAL PROTEIN S19"/>
    <property type="match status" value="1"/>
</dbReference>
<dbReference type="InterPro" id="IPR001266">
    <property type="entry name" value="Ribosomal_eS19"/>
</dbReference>
<evidence type="ECO:0000313" key="7">
    <source>
        <dbReference type="Proteomes" id="UP000000674"/>
    </source>
</evidence>
<dbReference type="Gene3D" id="1.10.10.10">
    <property type="entry name" value="Winged helix-like DNA-binding domain superfamily/Winged helix DNA-binding domain"/>
    <property type="match status" value="1"/>
</dbReference>
<dbReference type="GO" id="GO:0006412">
    <property type="term" value="P:translation"/>
    <property type="evidence" value="ECO:0007669"/>
    <property type="project" value="UniProtKB-UniRule"/>
</dbReference>